<dbReference type="AlphaFoldDB" id="A0A2T5YCZ3"/>
<accession>A0A2T5YCZ3</accession>
<evidence type="ECO:0008006" key="3">
    <source>
        <dbReference type="Google" id="ProtNLM"/>
    </source>
</evidence>
<keyword evidence="2" id="KW-1185">Reference proteome</keyword>
<gene>
    <name evidence="1" type="ORF">C8N40_11151</name>
</gene>
<dbReference type="EMBL" id="QBKI01000011">
    <property type="protein sequence ID" value="PTX14386.1"/>
    <property type="molecule type" value="Genomic_DNA"/>
</dbReference>
<sequence>MEKDKEKYLEALRQNKGKEDEIELGKSLGFSKEYTDKIIQELMAEERITYHAGQTCNYKVVE</sequence>
<protein>
    <recommendedName>
        <fullName evidence="3">Winged helix-turn-helix protein DUF2582</fullName>
    </recommendedName>
</protein>
<evidence type="ECO:0000313" key="1">
    <source>
        <dbReference type="EMBL" id="PTX14386.1"/>
    </source>
</evidence>
<evidence type="ECO:0000313" key="2">
    <source>
        <dbReference type="Proteomes" id="UP000244225"/>
    </source>
</evidence>
<dbReference type="RefSeq" id="WP_108213317.1">
    <property type="nucleotide sequence ID" value="NZ_QBKI01000011.1"/>
</dbReference>
<reference evidence="1 2" key="1">
    <citation type="submission" date="2018-04" db="EMBL/GenBank/DDBJ databases">
        <title>Genomic Encyclopedia of Archaeal and Bacterial Type Strains, Phase II (KMG-II): from individual species to whole genera.</title>
        <authorList>
            <person name="Goeker M."/>
        </authorList>
    </citation>
    <scope>NUCLEOTIDE SEQUENCE [LARGE SCALE GENOMIC DNA]</scope>
    <source>
        <strain evidence="1 2">DSM 100162</strain>
    </source>
</reference>
<dbReference type="OrthoDB" id="853797at2"/>
<comment type="caution">
    <text evidence="1">The sequence shown here is derived from an EMBL/GenBank/DDBJ whole genome shotgun (WGS) entry which is preliminary data.</text>
</comment>
<organism evidence="1 2">
    <name type="scientific">Pontibacter mucosus</name>
    <dbReference type="NCBI Taxonomy" id="1649266"/>
    <lineage>
        <taxon>Bacteria</taxon>
        <taxon>Pseudomonadati</taxon>
        <taxon>Bacteroidota</taxon>
        <taxon>Cytophagia</taxon>
        <taxon>Cytophagales</taxon>
        <taxon>Hymenobacteraceae</taxon>
        <taxon>Pontibacter</taxon>
    </lineage>
</organism>
<dbReference type="Proteomes" id="UP000244225">
    <property type="component" value="Unassembled WGS sequence"/>
</dbReference>
<proteinExistence type="predicted"/>
<name>A0A2T5YCZ3_9BACT</name>